<keyword evidence="1" id="KW-0732">Signal</keyword>
<gene>
    <name evidence="2" type="ORF">EUTSA_v10009676mg</name>
</gene>
<dbReference type="OrthoDB" id="1032555at2759"/>
<organism evidence="2 3">
    <name type="scientific">Eutrema salsugineum</name>
    <name type="common">Saltwater cress</name>
    <name type="synonym">Sisymbrium salsugineum</name>
    <dbReference type="NCBI Taxonomy" id="72664"/>
    <lineage>
        <taxon>Eukaryota</taxon>
        <taxon>Viridiplantae</taxon>
        <taxon>Streptophyta</taxon>
        <taxon>Embryophyta</taxon>
        <taxon>Tracheophyta</taxon>
        <taxon>Spermatophyta</taxon>
        <taxon>Magnoliopsida</taxon>
        <taxon>eudicotyledons</taxon>
        <taxon>Gunneridae</taxon>
        <taxon>Pentapetalae</taxon>
        <taxon>rosids</taxon>
        <taxon>malvids</taxon>
        <taxon>Brassicales</taxon>
        <taxon>Brassicaceae</taxon>
        <taxon>Eutremeae</taxon>
        <taxon>Eutrema</taxon>
    </lineage>
</organism>
<protein>
    <recommendedName>
        <fullName evidence="4">Bifunctional inhibitor/plant lipid transfer protein/seed storage helical domain-containing protein</fullName>
    </recommendedName>
</protein>
<sequence>MATQTMKKTCSILMLVAIVTMMFSAQISHSMNVEMCVKHCIPNQCMKLLKKPDPTICAEACKKLCNKPQSEREDYLVPSKEGSTFSNAICNMFPSACKDS</sequence>
<feature type="signal peptide" evidence="1">
    <location>
        <begin position="1"/>
        <end position="30"/>
    </location>
</feature>
<evidence type="ECO:0000313" key="2">
    <source>
        <dbReference type="EMBL" id="ESQ34610.1"/>
    </source>
</evidence>
<dbReference type="PANTHER" id="PTHR31710:SF38">
    <property type="entry name" value="GB|AAF16529.1-RELATED"/>
    <property type="match status" value="1"/>
</dbReference>
<evidence type="ECO:0000313" key="3">
    <source>
        <dbReference type="Proteomes" id="UP000030689"/>
    </source>
</evidence>
<dbReference type="Proteomes" id="UP000030689">
    <property type="component" value="Unassembled WGS sequence"/>
</dbReference>
<dbReference type="EMBL" id="KI517683">
    <property type="protein sequence ID" value="ESQ34610.1"/>
    <property type="molecule type" value="Genomic_DNA"/>
</dbReference>
<dbReference type="KEGG" id="eus:EUTSA_v10009676mg"/>
<accession>V4KAB3</accession>
<dbReference type="PANTHER" id="PTHR31710">
    <property type="entry name" value="GB|AAF16529.1-RELATED"/>
    <property type="match status" value="1"/>
</dbReference>
<proteinExistence type="predicted"/>
<feature type="chain" id="PRO_5004720505" description="Bifunctional inhibitor/plant lipid transfer protein/seed storage helical domain-containing protein" evidence="1">
    <location>
        <begin position="31"/>
        <end position="100"/>
    </location>
</feature>
<reference evidence="2 3" key="1">
    <citation type="journal article" date="2013" name="Front. Plant Sci.">
        <title>The Reference Genome of the Halophytic Plant Eutrema salsugineum.</title>
        <authorList>
            <person name="Yang R."/>
            <person name="Jarvis D.E."/>
            <person name="Chen H."/>
            <person name="Beilstein M.A."/>
            <person name="Grimwood J."/>
            <person name="Jenkins J."/>
            <person name="Shu S."/>
            <person name="Prochnik S."/>
            <person name="Xin M."/>
            <person name="Ma C."/>
            <person name="Schmutz J."/>
            <person name="Wing R.A."/>
            <person name="Mitchell-Olds T."/>
            <person name="Schumaker K.S."/>
            <person name="Wang X."/>
        </authorList>
    </citation>
    <scope>NUCLEOTIDE SEQUENCE [LARGE SCALE GENOMIC DNA]</scope>
</reference>
<name>V4KAB3_EUTSA</name>
<dbReference type="Gramene" id="ESQ34610">
    <property type="protein sequence ID" value="ESQ34610"/>
    <property type="gene ID" value="EUTSA_v10009676mg"/>
</dbReference>
<dbReference type="AlphaFoldDB" id="V4KAB3"/>
<evidence type="ECO:0000256" key="1">
    <source>
        <dbReference type="SAM" id="SignalP"/>
    </source>
</evidence>
<evidence type="ECO:0008006" key="4">
    <source>
        <dbReference type="Google" id="ProtNLM"/>
    </source>
</evidence>
<dbReference type="OMA" id="TICAEAC"/>
<keyword evidence="3" id="KW-1185">Reference proteome</keyword>